<proteinExistence type="predicted"/>
<dbReference type="PANTHER" id="PTHR12526">
    <property type="entry name" value="GLYCOSYLTRANSFERASE"/>
    <property type="match status" value="1"/>
</dbReference>
<dbReference type="InterPro" id="IPR028098">
    <property type="entry name" value="Glyco_trans_4-like_N"/>
</dbReference>
<reference evidence="3 4" key="1">
    <citation type="journal article" date="2014" name="Nature">
        <title>An environmental bacterial taxon with a large and distinct metabolic repertoire.</title>
        <authorList>
            <person name="Wilson M.C."/>
            <person name="Mori T."/>
            <person name="Ruckert C."/>
            <person name="Uria A.R."/>
            <person name="Helf M.J."/>
            <person name="Takada K."/>
            <person name="Gernert C."/>
            <person name="Steffens U.A."/>
            <person name="Heycke N."/>
            <person name="Schmitt S."/>
            <person name="Rinke C."/>
            <person name="Helfrich E.J."/>
            <person name="Brachmann A.O."/>
            <person name="Gurgui C."/>
            <person name="Wakimoto T."/>
            <person name="Kracht M."/>
            <person name="Crusemann M."/>
            <person name="Hentschel U."/>
            <person name="Abe I."/>
            <person name="Matsunaga S."/>
            <person name="Kalinowski J."/>
            <person name="Takeyama H."/>
            <person name="Piel J."/>
        </authorList>
    </citation>
    <scope>NUCLEOTIDE SEQUENCE [LARGE SCALE GENOMIC DNA]</scope>
    <source>
        <strain evidence="4">TSY1</strain>
    </source>
</reference>
<evidence type="ECO:0000313" key="3">
    <source>
        <dbReference type="EMBL" id="ETX01853.1"/>
    </source>
</evidence>
<dbReference type="InterPro" id="IPR001296">
    <property type="entry name" value="Glyco_trans_1"/>
</dbReference>
<name>W4LVD5_ENTF1</name>
<dbReference type="EMBL" id="AZHW01000196">
    <property type="protein sequence ID" value="ETX01853.1"/>
    <property type="molecule type" value="Genomic_DNA"/>
</dbReference>
<dbReference type="PANTHER" id="PTHR12526:SF638">
    <property type="entry name" value="SPORE COAT PROTEIN SA"/>
    <property type="match status" value="1"/>
</dbReference>
<evidence type="ECO:0000259" key="2">
    <source>
        <dbReference type="Pfam" id="PF13439"/>
    </source>
</evidence>
<evidence type="ECO:0008006" key="5">
    <source>
        <dbReference type="Google" id="ProtNLM"/>
    </source>
</evidence>
<organism evidence="3 4">
    <name type="scientific">Entotheonella factor</name>
    <dbReference type="NCBI Taxonomy" id="1429438"/>
    <lineage>
        <taxon>Bacteria</taxon>
        <taxon>Pseudomonadati</taxon>
        <taxon>Nitrospinota/Tectimicrobiota group</taxon>
        <taxon>Candidatus Tectimicrobiota</taxon>
        <taxon>Candidatus Entotheonellia</taxon>
        <taxon>Candidatus Entotheonellales</taxon>
        <taxon>Candidatus Entotheonellaceae</taxon>
        <taxon>Candidatus Entotheonella</taxon>
    </lineage>
</organism>
<gene>
    <name evidence="3" type="ORF">ETSY1_05850</name>
</gene>
<dbReference type="CDD" id="cd03801">
    <property type="entry name" value="GT4_PimA-like"/>
    <property type="match status" value="1"/>
</dbReference>
<dbReference type="GO" id="GO:0016757">
    <property type="term" value="F:glycosyltransferase activity"/>
    <property type="evidence" value="ECO:0007669"/>
    <property type="project" value="TreeGrafter"/>
</dbReference>
<dbReference type="Gene3D" id="3.40.50.2000">
    <property type="entry name" value="Glycogen Phosphorylase B"/>
    <property type="match status" value="2"/>
</dbReference>
<keyword evidence="4" id="KW-1185">Reference proteome</keyword>
<evidence type="ECO:0000259" key="1">
    <source>
        <dbReference type="Pfam" id="PF00534"/>
    </source>
</evidence>
<dbReference type="Pfam" id="PF00534">
    <property type="entry name" value="Glycos_transf_1"/>
    <property type="match status" value="1"/>
</dbReference>
<accession>W4LVD5</accession>
<protein>
    <recommendedName>
        <fullName evidence="5">Glycosyltransferase subfamily 4-like N-terminal domain-containing protein</fullName>
    </recommendedName>
</protein>
<feature type="domain" description="Glycosyl transferase family 1" evidence="1">
    <location>
        <begin position="192"/>
        <end position="354"/>
    </location>
</feature>
<dbReference type="Proteomes" id="UP000019141">
    <property type="component" value="Unassembled WGS sequence"/>
</dbReference>
<dbReference type="AlphaFoldDB" id="W4LVD5"/>
<dbReference type="Pfam" id="PF13439">
    <property type="entry name" value="Glyco_transf_4"/>
    <property type="match status" value="1"/>
</dbReference>
<comment type="caution">
    <text evidence="3">The sequence shown here is derived from an EMBL/GenBank/DDBJ whole genome shotgun (WGS) entry which is preliminary data.</text>
</comment>
<dbReference type="HOGENOM" id="CLU_009583_0_3_7"/>
<dbReference type="SUPFAM" id="SSF53756">
    <property type="entry name" value="UDP-Glycosyltransferase/glycogen phosphorylase"/>
    <property type="match status" value="1"/>
</dbReference>
<feature type="domain" description="Glycosyltransferase subfamily 4-like N-terminal" evidence="2">
    <location>
        <begin position="20"/>
        <end position="179"/>
    </location>
</feature>
<evidence type="ECO:0000313" key="4">
    <source>
        <dbReference type="Proteomes" id="UP000019141"/>
    </source>
</evidence>
<sequence>MSKSMTQLRLLFFLNSGVRGGIEEHVLSLLQHLPRDHFRFALACPPELIEAMTGDLTDLPVTVFPVRATGWTQWREMLHLQHIVQQFQPHIVHCHLFRATLVGAPIAWAMRVPVIVETYHGREAWRQGQSLKGQFVIDRLVAGCVNHIIAVSEAAARFLIEHKRIPAHKITVIPNGRDLRAFQPGRRAGSAIRKRFQIPASAPVLGVVGRLEPQKGHQYLLQALPQICASFPDARLLLVGEGSLHSALQNQAKDLGLHDNVIFAQFQSDIPAFLDAMDIVVLPSLHEGLSLTAIEASAMAKPIVATDVDGTPEVVRDGTTGVLVPPAAPDDLAHAVLTLLQHPDLAFRYGAAAHAWARQHFDLQRQIDETERLYLELIAMQ</sequence>